<evidence type="ECO:0000313" key="2">
    <source>
        <dbReference type="EMBL" id="RZB51685.1"/>
    </source>
</evidence>
<sequence length="65" mass="7841">MNIVRLPMFCLNSTILKNMDLCVAFATYFYLFFCCMFEFLSLSCSFLYYLKKMTFIIMINFDVHE</sequence>
<evidence type="ECO:0000256" key="1">
    <source>
        <dbReference type="SAM" id="Phobius"/>
    </source>
</evidence>
<keyword evidence="3" id="KW-1185">Reference proteome</keyword>
<proteinExistence type="predicted"/>
<name>A0A445FS13_GLYSO</name>
<comment type="caution">
    <text evidence="2">The sequence shown here is derived from an EMBL/GenBank/DDBJ whole genome shotgun (WGS) entry which is preliminary data.</text>
</comment>
<dbReference type="Proteomes" id="UP000289340">
    <property type="component" value="Chromosome 18"/>
</dbReference>
<keyword evidence="1" id="KW-0812">Transmembrane</keyword>
<dbReference type="EMBL" id="QZWG01000018">
    <property type="protein sequence ID" value="RZB51685.1"/>
    <property type="molecule type" value="Genomic_DNA"/>
</dbReference>
<feature type="transmembrane region" description="Helical" evidence="1">
    <location>
        <begin position="28"/>
        <end position="50"/>
    </location>
</feature>
<dbReference type="AlphaFoldDB" id="A0A445FS13"/>
<keyword evidence="1" id="KW-0472">Membrane</keyword>
<organism evidence="2 3">
    <name type="scientific">Glycine soja</name>
    <name type="common">Wild soybean</name>
    <dbReference type="NCBI Taxonomy" id="3848"/>
    <lineage>
        <taxon>Eukaryota</taxon>
        <taxon>Viridiplantae</taxon>
        <taxon>Streptophyta</taxon>
        <taxon>Embryophyta</taxon>
        <taxon>Tracheophyta</taxon>
        <taxon>Spermatophyta</taxon>
        <taxon>Magnoliopsida</taxon>
        <taxon>eudicotyledons</taxon>
        <taxon>Gunneridae</taxon>
        <taxon>Pentapetalae</taxon>
        <taxon>rosids</taxon>
        <taxon>fabids</taxon>
        <taxon>Fabales</taxon>
        <taxon>Fabaceae</taxon>
        <taxon>Papilionoideae</taxon>
        <taxon>50 kb inversion clade</taxon>
        <taxon>NPAAA clade</taxon>
        <taxon>indigoferoid/millettioid clade</taxon>
        <taxon>Phaseoleae</taxon>
        <taxon>Glycine</taxon>
        <taxon>Glycine subgen. Soja</taxon>
    </lineage>
</organism>
<evidence type="ECO:0000313" key="3">
    <source>
        <dbReference type="Proteomes" id="UP000289340"/>
    </source>
</evidence>
<gene>
    <name evidence="2" type="ORF">D0Y65_048203</name>
</gene>
<protein>
    <submittedName>
        <fullName evidence="2">Uncharacterized protein</fullName>
    </submittedName>
</protein>
<keyword evidence="1" id="KW-1133">Transmembrane helix</keyword>
<reference evidence="2 3" key="1">
    <citation type="submission" date="2018-09" db="EMBL/GenBank/DDBJ databases">
        <title>A high-quality reference genome of wild soybean provides a powerful tool to mine soybean genomes.</title>
        <authorList>
            <person name="Xie M."/>
            <person name="Chung C.Y.L."/>
            <person name="Li M.-W."/>
            <person name="Wong F.-L."/>
            <person name="Chan T.-F."/>
            <person name="Lam H.-M."/>
        </authorList>
    </citation>
    <scope>NUCLEOTIDE SEQUENCE [LARGE SCALE GENOMIC DNA]</scope>
    <source>
        <strain evidence="3">cv. W05</strain>
        <tissue evidence="2">Hypocotyl of etiolated seedlings</tissue>
    </source>
</reference>
<accession>A0A445FS13</accession>